<dbReference type="InterPro" id="IPR023155">
    <property type="entry name" value="Cyt_c-552/4"/>
</dbReference>
<proteinExistence type="predicted"/>
<name>A0A5S9IM51_UABAM</name>
<dbReference type="SUPFAM" id="SSF48695">
    <property type="entry name" value="Multiheme cytochromes"/>
    <property type="match status" value="1"/>
</dbReference>
<accession>A0A5S9IM51</accession>
<gene>
    <name evidence="3" type="ORF">UABAM_01446</name>
</gene>
<dbReference type="OrthoDB" id="9814800at2"/>
<dbReference type="Proteomes" id="UP000326354">
    <property type="component" value="Chromosome"/>
</dbReference>
<dbReference type="Gene3D" id="1.10.1130.10">
    <property type="entry name" value="Flavocytochrome C3, Chain A"/>
    <property type="match status" value="1"/>
</dbReference>
<reference evidence="3 4" key="1">
    <citation type="submission" date="2019-08" db="EMBL/GenBank/DDBJ databases">
        <title>Complete genome sequence of Candidatus Uab amorphum.</title>
        <authorList>
            <person name="Shiratori T."/>
            <person name="Suzuki S."/>
            <person name="Kakizawa Y."/>
            <person name="Ishida K."/>
        </authorList>
    </citation>
    <scope>NUCLEOTIDE SEQUENCE [LARGE SCALE GENOMIC DNA]</scope>
    <source>
        <strain evidence="3 4">SRT547</strain>
    </source>
</reference>
<protein>
    <submittedName>
        <fullName evidence="3">Cytochrome c</fullName>
    </submittedName>
</protein>
<evidence type="ECO:0000313" key="3">
    <source>
        <dbReference type="EMBL" id="BBM83095.1"/>
    </source>
</evidence>
<dbReference type="KEGG" id="uam:UABAM_01446"/>
<evidence type="ECO:0000256" key="1">
    <source>
        <dbReference type="ARBA" id="ARBA00022729"/>
    </source>
</evidence>
<dbReference type="Pfam" id="PF13435">
    <property type="entry name" value="Cytochrome_C554"/>
    <property type="match status" value="1"/>
</dbReference>
<dbReference type="PANTHER" id="PTHR35038">
    <property type="entry name" value="DISSIMILATORY SULFITE REDUCTASE SIRA"/>
    <property type="match status" value="1"/>
</dbReference>
<dbReference type="AlphaFoldDB" id="A0A5S9IM51"/>
<feature type="domain" description="Cytochrome c-552/4" evidence="2">
    <location>
        <begin position="69"/>
        <end position="149"/>
    </location>
</feature>
<dbReference type="InterPro" id="IPR051829">
    <property type="entry name" value="Multiheme_Cytochr_ET"/>
</dbReference>
<keyword evidence="4" id="KW-1185">Reference proteome</keyword>
<organism evidence="3 4">
    <name type="scientific">Uabimicrobium amorphum</name>
    <dbReference type="NCBI Taxonomy" id="2596890"/>
    <lineage>
        <taxon>Bacteria</taxon>
        <taxon>Pseudomonadati</taxon>
        <taxon>Planctomycetota</taxon>
        <taxon>Candidatus Uabimicrobiia</taxon>
        <taxon>Candidatus Uabimicrobiales</taxon>
        <taxon>Candidatus Uabimicrobiaceae</taxon>
        <taxon>Candidatus Uabimicrobium</taxon>
    </lineage>
</organism>
<dbReference type="EMBL" id="AP019860">
    <property type="protein sequence ID" value="BBM83095.1"/>
    <property type="molecule type" value="Genomic_DNA"/>
</dbReference>
<dbReference type="InterPro" id="IPR036280">
    <property type="entry name" value="Multihaem_cyt_sf"/>
</dbReference>
<evidence type="ECO:0000313" key="4">
    <source>
        <dbReference type="Proteomes" id="UP000326354"/>
    </source>
</evidence>
<sequence length="600" mass="68249">MRENKILKKIWMLGICLLVSSVLVGCYSETALTDDSVPTPTPTSPLQEKLTGDPHVEVFEVTQYPSAAKCAPCHEQIYDEWRSSNHAYAAISPMFHKFEQKLHSLAPTKGAFCVRCHMSVGTTLGEPRDMPLWKRAQVSREGVTCITCHRITESYARGFNGMRRITPGDIHQPIYGTRTGEGVKHVVENKEKYKVATNKNETGVAIHLKGIKFEQLDKSEYCASCHQVAIYAGIKLEVVYEQYLNSPALKKGITCQECHMGLVPGEPKGYAKGPVAVVNGIPIEPDGIHANHAFYGPGYPITHPGVFPHHKEGERFDMQTWLKFDYRAGWGTEEFEEKLENGDIKVDFPPEWQEIDDRFDARDIVTSNIAELEKKRDLRRRVMENGSRIDGPFFESRPTTGKTFNFSYKITNIDLGHNLPSGSLGAQPELWFNVALIDPDGVNIWESGYLDSLGDMCDLHSYDVRAGKIKHDDQLFNLQTKFLTTNVKGTDREMYLPVNLDADQRPIIRPNNFMNSLMNHPPFVRMEGRSLPPLGYRYAEYSVPSELMKKKGTYRLASRMRSRAEPIYFMRFCDATPEMEQAMNEWMLDIHPYSVEFEVE</sequence>
<keyword evidence="1" id="KW-0732">Signal</keyword>
<dbReference type="PROSITE" id="PS51257">
    <property type="entry name" value="PROKAR_LIPOPROTEIN"/>
    <property type="match status" value="1"/>
</dbReference>
<evidence type="ECO:0000259" key="2">
    <source>
        <dbReference type="Pfam" id="PF13435"/>
    </source>
</evidence>